<dbReference type="EMBL" id="JAGTJR010000002">
    <property type="protein sequence ID" value="KAH7063298.1"/>
    <property type="molecule type" value="Genomic_DNA"/>
</dbReference>
<name>A0ABQ8GV73_9PEZI</name>
<feature type="compositionally biased region" description="Basic and acidic residues" evidence="1">
    <location>
        <begin position="495"/>
        <end position="507"/>
    </location>
</feature>
<keyword evidence="3" id="KW-1185">Reference proteome</keyword>
<accession>A0ABQ8GV73</accession>
<feature type="region of interest" description="Disordered" evidence="1">
    <location>
        <begin position="1"/>
        <end position="103"/>
    </location>
</feature>
<proteinExistence type="predicted"/>
<feature type="compositionally biased region" description="Polar residues" evidence="1">
    <location>
        <begin position="120"/>
        <end position="141"/>
    </location>
</feature>
<gene>
    <name evidence="2" type="ORF">B0J12DRAFT_694210</name>
</gene>
<reference evidence="2 3" key="1">
    <citation type="journal article" date="2021" name="Nat. Commun.">
        <title>Genetic determinants of endophytism in the Arabidopsis root mycobiome.</title>
        <authorList>
            <person name="Mesny F."/>
            <person name="Miyauchi S."/>
            <person name="Thiergart T."/>
            <person name="Pickel B."/>
            <person name="Atanasova L."/>
            <person name="Karlsson M."/>
            <person name="Huettel B."/>
            <person name="Barry K.W."/>
            <person name="Haridas S."/>
            <person name="Chen C."/>
            <person name="Bauer D."/>
            <person name="Andreopoulos W."/>
            <person name="Pangilinan J."/>
            <person name="LaButti K."/>
            <person name="Riley R."/>
            <person name="Lipzen A."/>
            <person name="Clum A."/>
            <person name="Drula E."/>
            <person name="Henrissat B."/>
            <person name="Kohler A."/>
            <person name="Grigoriev I.V."/>
            <person name="Martin F.M."/>
            <person name="Hacquard S."/>
        </authorList>
    </citation>
    <scope>NUCLEOTIDE SEQUENCE [LARGE SCALE GENOMIC DNA]</scope>
    <source>
        <strain evidence="2 3">MPI-SDFR-AT-0080</strain>
    </source>
</reference>
<evidence type="ECO:0000313" key="3">
    <source>
        <dbReference type="Proteomes" id="UP000774617"/>
    </source>
</evidence>
<sequence length="507" mass="54499">MAGRRKKSASISAAPSCDTDSASGKHYPPMPSNPPRQVLIHAVASRNSSSLPAMHMATRSMTSAAETGSSSARSSAGTPARPPTSASPDSGFGDAAAQQGEPQFTCLDAAHALIALSRGEQGQDQSGAAANTSQPIKQQAQPGDPSDEPGVDSSVPGQGSEPSAGAADQAATPNLQPRAYKKMTFQHYAADCPLPTTAPARASPTSGFVNMGVGSSGPARLADLASTLPGAQPLTLITPRATGSGPKAKWQKVAIPIPPEVQECYDQLQIQLQNGTAPQVPTNGVFRSTSDQPPIPGSKAGYFLLQKQPHYKLKEPQEFVCFWYTSATRPGIQCHRYKTGRGEEVDWDSPKQIKLLNRYVTQEMQRAGCAKLRDDMSKRAWIEEEQQWIRVHVKEVLDSWPADVEKSRKQLAEKLALLLNQQFQGKSMVGTIRGQKQKQASVRPERTASALESECERLRIFKEYGVGGPRSRGDDPGEDDEGNGRVEEEVGGEDEQAKDSRAEMELE</sequence>
<feature type="region of interest" description="Disordered" evidence="1">
    <location>
        <begin position="465"/>
        <end position="507"/>
    </location>
</feature>
<protein>
    <submittedName>
        <fullName evidence="2">Uncharacterized protein</fullName>
    </submittedName>
</protein>
<evidence type="ECO:0000256" key="1">
    <source>
        <dbReference type="SAM" id="MobiDB-lite"/>
    </source>
</evidence>
<evidence type="ECO:0000313" key="2">
    <source>
        <dbReference type="EMBL" id="KAH7063298.1"/>
    </source>
</evidence>
<comment type="caution">
    <text evidence="2">The sequence shown here is derived from an EMBL/GenBank/DDBJ whole genome shotgun (WGS) entry which is preliminary data.</text>
</comment>
<feature type="region of interest" description="Disordered" evidence="1">
    <location>
        <begin position="117"/>
        <end position="172"/>
    </location>
</feature>
<organism evidence="2 3">
    <name type="scientific">Macrophomina phaseolina</name>
    <dbReference type="NCBI Taxonomy" id="35725"/>
    <lineage>
        <taxon>Eukaryota</taxon>
        <taxon>Fungi</taxon>
        <taxon>Dikarya</taxon>
        <taxon>Ascomycota</taxon>
        <taxon>Pezizomycotina</taxon>
        <taxon>Dothideomycetes</taxon>
        <taxon>Dothideomycetes incertae sedis</taxon>
        <taxon>Botryosphaeriales</taxon>
        <taxon>Botryosphaeriaceae</taxon>
        <taxon>Macrophomina</taxon>
    </lineage>
</organism>
<feature type="compositionally biased region" description="Polar residues" evidence="1">
    <location>
        <begin position="9"/>
        <end position="22"/>
    </location>
</feature>
<dbReference type="Proteomes" id="UP000774617">
    <property type="component" value="Unassembled WGS sequence"/>
</dbReference>
<feature type="compositionally biased region" description="Low complexity" evidence="1">
    <location>
        <begin position="62"/>
        <end position="79"/>
    </location>
</feature>